<feature type="region of interest" description="Disordered" evidence="1">
    <location>
        <begin position="1"/>
        <end position="36"/>
    </location>
</feature>
<keyword evidence="3" id="KW-1185">Reference proteome</keyword>
<dbReference type="AlphaFoldDB" id="F8E1Q0"/>
<organism evidence="2 3">
    <name type="scientific">Corynebacterium resistens (strain DSM 45100 / JCM 12819 / GTC 2026 / SICGH 158)</name>
    <dbReference type="NCBI Taxonomy" id="662755"/>
    <lineage>
        <taxon>Bacteria</taxon>
        <taxon>Bacillati</taxon>
        <taxon>Actinomycetota</taxon>
        <taxon>Actinomycetes</taxon>
        <taxon>Mycobacteriales</taxon>
        <taxon>Corynebacteriaceae</taxon>
        <taxon>Corynebacterium</taxon>
    </lineage>
</organism>
<dbReference type="KEGG" id="crd:CRES_0961"/>
<evidence type="ECO:0000313" key="2">
    <source>
        <dbReference type="EMBL" id="AEI09317.1"/>
    </source>
</evidence>
<proteinExistence type="predicted"/>
<dbReference type="EMBL" id="CP002857">
    <property type="protein sequence ID" value="AEI09317.1"/>
    <property type="molecule type" value="Genomic_DNA"/>
</dbReference>
<dbReference type="RefSeq" id="WP_013888333.1">
    <property type="nucleotide sequence ID" value="NC_015673.1"/>
</dbReference>
<sequence>MDNSNTKNVTPSPAAVAEQAWRRREEENKSPEEKAAELARTVDQLLAKDVDGSEEAAVLEEAHRVVNQALGAN</sequence>
<accession>F8E1Q0</accession>
<name>F8E1Q0_CORRG</name>
<feature type="compositionally biased region" description="Polar residues" evidence="1">
    <location>
        <begin position="1"/>
        <end position="11"/>
    </location>
</feature>
<dbReference type="STRING" id="662755.CRES_0961"/>
<evidence type="ECO:0000256" key="1">
    <source>
        <dbReference type="SAM" id="MobiDB-lite"/>
    </source>
</evidence>
<reference evidence="2 3" key="1">
    <citation type="journal article" date="2012" name="BMC Genomics">
        <title>Complete genome sequence, lifestyle, and multi-drug resistance of the human pathogen Corynebacterium resistens DSM 45100 isolated from blood samples of a leukemia patient.</title>
        <authorList>
            <person name="Schroder J."/>
            <person name="Maus I."/>
            <person name="Meyer K."/>
            <person name="Wordemann S."/>
            <person name="Blom J."/>
            <person name="Jaenicke S."/>
            <person name="Schneider J."/>
            <person name="Trost E."/>
            <person name="Tauch A."/>
        </authorList>
    </citation>
    <scope>NUCLEOTIDE SEQUENCE [LARGE SCALE GENOMIC DNA]</scope>
    <source>
        <strain evidence="3">DSM 45100 / JCM 12819 / CCUG 50093 / GTC 2026 / SICGH 158</strain>
    </source>
</reference>
<gene>
    <name evidence="2" type="ordered locus">CRES_0961</name>
</gene>
<protein>
    <submittedName>
        <fullName evidence="2">Uncharacterized protein</fullName>
    </submittedName>
</protein>
<evidence type="ECO:0000313" key="3">
    <source>
        <dbReference type="Proteomes" id="UP000000492"/>
    </source>
</evidence>
<dbReference type="OrthoDB" id="4420865at2"/>
<dbReference type="HOGENOM" id="CLU_2698384_0_0_11"/>
<feature type="compositionally biased region" description="Basic and acidic residues" evidence="1">
    <location>
        <begin position="20"/>
        <end position="36"/>
    </location>
</feature>
<dbReference type="Proteomes" id="UP000000492">
    <property type="component" value="Chromosome"/>
</dbReference>